<dbReference type="AlphaFoldDB" id="A0AAD5IKH3"/>
<dbReference type="Gene3D" id="1.10.10.10">
    <property type="entry name" value="Winged helix-like DNA-binding domain superfamily/Winged helix DNA-binding domain"/>
    <property type="match status" value="1"/>
</dbReference>
<dbReference type="PANTHER" id="PTHR36766">
    <property type="entry name" value="PLANT BROAD-SPECTRUM MILDEW RESISTANCE PROTEIN RPW8"/>
    <property type="match status" value="1"/>
</dbReference>
<dbReference type="PANTHER" id="PTHR36766:SF3">
    <property type="entry name" value="RPW8 DOMAIN-CONTAINING PROTEIN"/>
    <property type="match status" value="1"/>
</dbReference>
<keyword evidence="2" id="KW-0677">Repeat</keyword>
<dbReference type="Pfam" id="PF05659">
    <property type="entry name" value="RPW8"/>
    <property type="match status" value="1"/>
</dbReference>
<feature type="domain" description="RPW8" evidence="4">
    <location>
        <begin position="1"/>
        <end position="145"/>
    </location>
</feature>
<dbReference type="GO" id="GO:0006952">
    <property type="term" value="P:defense response"/>
    <property type="evidence" value="ECO:0007669"/>
    <property type="project" value="UniProtKB-KW"/>
</dbReference>
<dbReference type="GO" id="GO:0043531">
    <property type="term" value="F:ADP binding"/>
    <property type="evidence" value="ECO:0007669"/>
    <property type="project" value="InterPro"/>
</dbReference>
<evidence type="ECO:0000256" key="1">
    <source>
        <dbReference type="ARBA" id="ARBA00008894"/>
    </source>
</evidence>
<proteinExistence type="inferred from homology"/>
<dbReference type="SUPFAM" id="SSF52540">
    <property type="entry name" value="P-loop containing nucleoside triphosphate hydrolases"/>
    <property type="match status" value="1"/>
</dbReference>
<accession>A0AAD5IKH3</accession>
<organism evidence="5 6">
    <name type="scientific">Acer negundo</name>
    <name type="common">Box elder</name>
    <dbReference type="NCBI Taxonomy" id="4023"/>
    <lineage>
        <taxon>Eukaryota</taxon>
        <taxon>Viridiplantae</taxon>
        <taxon>Streptophyta</taxon>
        <taxon>Embryophyta</taxon>
        <taxon>Tracheophyta</taxon>
        <taxon>Spermatophyta</taxon>
        <taxon>Magnoliopsida</taxon>
        <taxon>eudicotyledons</taxon>
        <taxon>Gunneridae</taxon>
        <taxon>Pentapetalae</taxon>
        <taxon>rosids</taxon>
        <taxon>malvids</taxon>
        <taxon>Sapindales</taxon>
        <taxon>Sapindaceae</taxon>
        <taxon>Hippocastanoideae</taxon>
        <taxon>Acereae</taxon>
        <taxon>Acer</taxon>
    </lineage>
</organism>
<comment type="similarity">
    <text evidence="1">Belongs to the disease resistance NB-LRR family.</text>
</comment>
<name>A0AAD5IKH3_ACENE</name>
<comment type="caution">
    <text evidence="5">The sequence shown here is derived from an EMBL/GenBank/DDBJ whole genome shotgun (WGS) entry which is preliminary data.</text>
</comment>
<evidence type="ECO:0000313" key="5">
    <source>
        <dbReference type="EMBL" id="KAI9166018.1"/>
    </source>
</evidence>
<dbReference type="PRINTS" id="PR00364">
    <property type="entry name" value="DISEASERSIST"/>
</dbReference>
<dbReference type="InterPro" id="IPR008808">
    <property type="entry name" value="Powdery_mildew-R_dom"/>
</dbReference>
<evidence type="ECO:0000256" key="3">
    <source>
        <dbReference type="ARBA" id="ARBA00022821"/>
    </source>
</evidence>
<reference evidence="5" key="1">
    <citation type="journal article" date="2022" name="Plant J.">
        <title>Strategies of tolerance reflected in two North American maple genomes.</title>
        <authorList>
            <person name="McEvoy S.L."/>
            <person name="Sezen U.U."/>
            <person name="Trouern-Trend A."/>
            <person name="McMahon S.M."/>
            <person name="Schaberg P.G."/>
            <person name="Yang J."/>
            <person name="Wegrzyn J.L."/>
            <person name="Swenson N.G."/>
        </authorList>
    </citation>
    <scope>NUCLEOTIDE SEQUENCE</scope>
    <source>
        <strain evidence="5">91603</strain>
    </source>
</reference>
<evidence type="ECO:0000256" key="2">
    <source>
        <dbReference type="ARBA" id="ARBA00022737"/>
    </source>
</evidence>
<dbReference type="InterPro" id="IPR002182">
    <property type="entry name" value="NB-ARC"/>
</dbReference>
<evidence type="ECO:0000313" key="6">
    <source>
        <dbReference type="Proteomes" id="UP001064489"/>
    </source>
</evidence>
<protein>
    <recommendedName>
        <fullName evidence="4">RPW8 domain-containing protein</fullName>
    </recommendedName>
</protein>
<dbReference type="Proteomes" id="UP001064489">
    <property type="component" value="Chromosome 10"/>
</dbReference>
<sequence length="887" mass="101412">MTDAVLGAVFEELLKVVTHVISKSLKFKSELEKLKSTLDSITPLIQEIERLNIALNIPEQETAKLKEELFKGMELVRKCSERKCCCFKKVNYSDKLIKLNRSIERICRVDMLTQLIRDNKKILEKVEEIGFNIQTELITDNKKILEQVEEIGVTVQTELMTDNKKILEQVDMQTELIRDNTKILEQVEEMGVNIQTELIRDNTKILEQVEEIRKKIDRDGGVSNRVEFDGPCLVPDPPEITPGLDAPLKELRTELVKDDGMQVIVVSAPGGAGKTTLVKKLCADNEIKDKFRENIFFVNVSKTPDVKLIVQRIFQHKKCEMPTFQTEEATINDLERLLKSIGQKAILLVLDDVWSESLVQKFKFNLPNYRILVTSRYVFPQFGSGHKLKPLDYEAAMILFRSSVTPQDGEPYFFDENLAKKILRVCKGSPLALTVVGRLLCGEPAAVWQSKVKEWDQGKSIFISGTELLVCLQSSLDALDEEVRECYLDLGSFPQDQRIPITALIDMWMELHEWVEDGLSVITYLHQLSNRCLVNLVMARKNGSDDGFYNDDFVTQHDLLRDLIIHQSKSEPVEQTKRLIIDISENKFPKWWSKQKQNPIHARLLSISTDETFSSVWYNINAPEVEVVVLNIRTTEYTLPNFMENMGKLKVLIVTKYGFHPTELSNYSLLGSHYISSLKKIRLEQVSIPSFDVQMNNLQKISLVMCNVGQAFRNSNFQISDAFPNLLEFEIDDCNDLEKLPDGMCNIVSMKKLNITNCHKLSRLPEGIGKLVKLEELRLASCIELSELPEMVAELSNLKLLDISGCLSISKLSTQVGKLRSLEMLCMRGCSCCILPQSIMKLERLNVVKCDAATATQWKPYNLYLPNLKVEVLKDDINLNWLRKHHF</sequence>
<dbReference type="PROSITE" id="PS51153">
    <property type="entry name" value="RPW8"/>
    <property type="match status" value="1"/>
</dbReference>
<dbReference type="InterPro" id="IPR042197">
    <property type="entry name" value="Apaf_helical"/>
</dbReference>
<gene>
    <name evidence="5" type="ORF">LWI28_024720</name>
</gene>
<keyword evidence="6" id="KW-1185">Reference proteome</keyword>
<keyword evidence="3" id="KW-0611">Plant defense</keyword>
<dbReference type="Gene3D" id="1.10.8.430">
    <property type="entry name" value="Helical domain of apoptotic protease-activating factors"/>
    <property type="match status" value="1"/>
</dbReference>
<evidence type="ECO:0000259" key="4">
    <source>
        <dbReference type="PROSITE" id="PS51153"/>
    </source>
</evidence>
<dbReference type="Pfam" id="PF00931">
    <property type="entry name" value="NB-ARC"/>
    <property type="match status" value="1"/>
</dbReference>
<dbReference type="Gene3D" id="3.80.10.10">
    <property type="entry name" value="Ribonuclease Inhibitor"/>
    <property type="match status" value="1"/>
</dbReference>
<dbReference type="InterPro" id="IPR036388">
    <property type="entry name" value="WH-like_DNA-bd_sf"/>
</dbReference>
<dbReference type="EMBL" id="JAJSOW010000105">
    <property type="protein sequence ID" value="KAI9166018.1"/>
    <property type="molecule type" value="Genomic_DNA"/>
</dbReference>
<dbReference type="InterPro" id="IPR027417">
    <property type="entry name" value="P-loop_NTPase"/>
</dbReference>
<dbReference type="SUPFAM" id="SSF52047">
    <property type="entry name" value="RNI-like"/>
    <property type="match status" value="1"/>
</dbReference>
<dbReference type="InterPro" id="IPR032675">
    <property type="entry name" value="LRR_dom_sf"/>
</dbReference>
<reference evidence="5" key="2">
    <citation type="submission" date="2023-02" db="EMBL/GenBank/DDBJ databases">
        <authorList>
            <person name="Swenson N.G."/>
            <person name="Wegrzyn J.L."/>
            <person name="Mcevoy S.L."/>
        </authorList>
    </citation>
    <scope>NUCLEOTIDE SEQUENCE</scope>
    <source>
        <strain evidence="5">91603</strain>
        <tissue evidence="5">Leaf</tissue>
    </source>
</reference>
<dbReference type="Gene3D" id="3.40.50.300">
    <property type="entry name" value="P-loop containing nucleotide triphosphate hydrolases"/>
    <property type="match status" value="1"/>
</dbReference>